<evidence type="ECO:0000313" key="3">
    <source>
        <dbReference type="Proteomes" id="UP000286075"/>
    </source>
</evidence>
<feature type="transmembrane region" description="Helical" evidence="1">
    <location>
        <begin position="124"/>
        <end position="146"/>
    </location>
</feature>
<comment type="caution">
    <text evidence="2">The sequence shown here is derived from an EMBL/GenBank/DDBJ whole genome shotgun (WGS) entry which is preliminary data.</text>
</comment>
<dbReference type="OrthoDB" id="8536716at2"/>
<gene>
    <name evidence="2" type="ORF">DXA68_11815</name>
</gene>
<name>A0A413H579_9BACE</name>
<dbReference type="Pfam" id="PF11750">
    <property type="entry name" value="DUF3307"/>
    <property type="match status" value="1"/>
</dbReference>
<keyword evidence="1" id="KW-0472">Membrane</keyword>
<dbReference type="AlphaFoldDB" id="A0A413H579"/>
<reference evidence="2 3" key="1">
    <citation type="submission" date="2018-08" db="EMBL/GenBank/DDBJ databases">
        <title>A genome reference for cultivated species of the human gut microbiota.</title>
        <authorList>
            <person name="Zou Y."/>
            <person name="Xue W."/>
            <person name="Luo G."/>
        </authorList>
    </citation>
    <scope>NUCLEOTIDE SEQUENCE [LARGE SCALE GENOMIC DNA]</scope>
    <source>
        <strain evidence="2 3">OF03-9BH</strain>
    </source>
</reference>
<proteinExistence type="predicted"/>
<dbReference type="Proteomes" id="UP000286075">
    <property type="component" value="Unassembled WGS sequence"/>
</dbReference>
<dbReference type="InterPro" id="IPR021737">
    <property type="entry name" value="Phage_phiKZ_Orf197"/>
</dbReference>
<feature type="transmembrane region" description="Helical" evidence="1">
    <location>
        <begin position="210"/>
        <end position="232"/>
    </location>
</feature>
<keyword evidence="1" id="KW-1133">Transmembrane helix</keyword>
<accession>A0A413H579</accession>
<dbReference type="EMBL" id="QSCF01000016">
    <property type="protein sequence ID" value="RGX78487.1"/>
    <property type="molecule type" value="Genomic_DNA"/>
</dbReference>
<evidence type="ECO:0000256" key="1">
    <source>
        <dbReference type="SAM" id="Phobius"/>
    </source>
</evidence>
<feature type="transmembrane region" description="Helical" evidence="1">
    <location>
        <begin position="42"/>
        <end position="71"/>
    </location>
</feature>
<dbReference type="RefSeq" id="WP_117987561.1">
    <property type="nucleotide sequence ID" value="NZ_CABMFG010000016.1"/>
</dbReference>
<feature type="transmembrane region" description="Helical" evidence="1">
    <location>
        <begin position="91"/>
        <end position="115"/>
    </location>
</feature>
<organism evidence="2 3">
    <name type="scientific">Bacteroides stercorirosoris</name>
    <dbReference type="NCBI Taxonomy" id="871324"/>
    <lineage>
        <taxon>Bacteria</taxon>
        <taxon>Pseudomonadati</taxon>
        <taxon>Bacteroidota</taxon>
        <taxon>Bacteroidia</taxon>
        <taxon>Bacteroidales</taxon>
        <taxon>Bacteroidaceae</taxon>
        <taxon>Bacteroides</taxon>
    </lineage>
</organism>
<keyword evidence="1" id="KW-0812">Transmembrane</keyword>
<feature type="transmembrane region" description="Helical" evidence="1">
    <location>
        <begin position="172"/>
        <end position="190"/>
    </location>
</feature>
<sequence length="244" mass="27910">MEVTIDFFLLLLLLHIIGDFYLQSEKMCENKRQKGIKSKCLYLHLGIITLVFAAPAICCHTFIPWFALIILSHSVIDIGKSYFEKKYPRYTLYYFFGDQLLHWAILAICASALALPALPFQRQFLLLILGFALLFKPTNILITLVLRQLNVTPRTEKTLPSAGHLIGNIERILTFVLVLLEQYSAIGFLIAAKSIMRFRDNKQTTVSTEYVLCGTLLSIGCAFITGICIRYFDRILTLLPFIYR</sequence>
<feature type="transmembrane region" description="Helical" evidence="1">
    <location>
        <begin position="6"/>
        <end position="22"/>
    </location>
</feature>
<protein>
    <submittedName>
        <fullName evidence="2">DUF3307 domain-containing protein</fullName>
    </submittedName>
</protein>
<evidence type="ECO:0000313" key="2">
    <source>
        <dbReference type="EMBL" id="RGX78487.1"/>
    </source>
</evidence>